<gene>
    <name evidence="2" type="ORF">TRICI_005402</name>
</gene>
<organism evidence="2 3">
    <name type="scientific">Trichomonascus ciferrii</name>
    <dbReference type="NCBI Taxonomy" id="44093"/>
    <lineage>
        <taxon>Eukaryota</taxon>
        <taxon>Fungi</taxon>
        <taxon>Dikarya</taxon>
        <taxon>Ascomycota</taxon>
        <taxon>Saccharomycotina</taxon>
        <taxon>Dipodascomycetes</taxon>
        <taxon>Dipodascales</taxon>
        <taxon>Trichomonascaceae</taxon>
        <taxon>Trichomonascus</taxon>
        <taxon>Trichomonascus ciferrii complex</taxon>
    </lineage>
</organism>
<comment type="caution">
    <text evidence="2">The sequence shown here is derived from an EMBL/GenBank/DDBJ whole genome shotgun (WGS) entry which is preliminary data.</text>
</comment>
<protein>
    <submittedName>
        <fullName evidence="2">Uncharacterized protein</fullName>
    </submittedName>
</protein>
<proteinExistence type="predicted"/>
<dbReference type="OrthoDB" id="10261348at2759"/>
<feature type="region of interest" description="Disordered" evidence="1">
    <location>
        <begin position="1"/>
        <end position="67"/>
    </location>
</feature>
<dbReference type="VEuPathDB" id="FungiDB:TRICI_005402"/>
<dbReference type="PANTHER" id="PTHR31551">
    <property type="entry name" value="PRE-MRNA-SPLICING FACTOR CWF18"/>
    <property type="match status" value="1"/>
</dbReference>
<dbReference type="EMBL" id="SWFS01000425">
    <property type="protein sequence ID" value="KAA8904705.1"/>
    <property type="molecule type" value="Genomic_DNA"/>
</dbReference>
<dbReference type="Pfam" id="PF08315">
    <property type="entry name" value="cwf18"/>
    <property type="match status" value="1"/>
</dbReference>
<evidence type="ECO:0000256" key="1">
    <source>
        <dbReference type="SAM" id="MobiDB-lite"/>
    </source>
</evidence>
<dbReference type="Proteomes" id="UP000761534">
    <property type="component" value="Unassembled WGS sequence"/>
</dbReference>
<name>A0A642UUM4_9ASCO</name>
<accession>A0A642UUM4</accession>
<dbReference type="PANTHER" id="PTHR31551:SF1">
    <property type="entry name" value="COILED-COIL DOMAIN-CONTAINING PROTEIN 12"/>
    <property type="match status" value="1"/>
</dbReference>
<dbReference type="AlphaFoldDB" id="A0A642UUM4"/>
<reference evidence="2" key="1">
    <citation type="journal article" date="2019" name="G3 (Bethesda)">
        <title>Genome Assemblies of Two Rare Opportunistic Yeast Pathogens: Diutina rugosa (syn. Candida rugosa) and Trichomonascus ciferrii (syn. Candida ciferrii).</title>
        <authorList>
            <person name="Mixao V."/>
            <person name="Saus E."/>
            <person name="Hansen A.P."/>
            <person name="Lass-Florl C."/>
            <person name="Gabaldon T."/>
        </authorList>
    </citation>
    <scope>NUCLEOTIDE SEQUENCE</scope>
    <source>
        <strain evidence="2">CBS 4856</strain>
    </source>
</reference>
<evidence type="ECO:0000313" key="2">
    <source>
        <dbReference type="EMBL" id="KAA8904705.1"/>
    </source>
</evidence>
<sequence>MSSLEAQAASRKERLAQLRSLKRKAEGQPTDESNDSNNDLESKTTKFVSRNYDKEAGAPKIGFGGEPAAGEETIELVAEELEQNELEKLTSQANKPLDLSSLQPKSVNWDLKRELEPKLSILESRTENSIIRMVKDRLQSARDGDKS</sequence>
<dbReference type="GO" id="GO:0071014">
    <property type="term" value="C:post-mRNA release spliceosomal complex"/>
    <property type="evidence" value="ECO:0007669"/>
    <property type="project" value="TreeGrafter"/>
</dbReference>
<evidence type="ECO:0000313" key="3">
    <source>
        <dbReference type="Proteomes" id="UP000761534"/>
    </source>
</evidence>
<dbReference type="GO" id="GO:0005684">
    <property type="term" value="C:U2-type spliceosomal complex"/>
    <property type="evidence" value="ECO:0007669"/>
    <property type="project" value="TreeGrafter"/>
</dbReference>
<dbReference type="InterPro" id="IPR013169">
    <property type="entry name" value="mRNA_splic_Cwf18-like"/>
</dbReference>
<keyword evidence="3" id="KW-1185">Reference proteome</keyword>